<keyword evidence="4 5" id="KW-0326">Glycosidase</keyword>
<sequence>MAVYADEKQRTFTLQTKNTTYQMKVDAYGMLLHTYYGEKTDNSDLSYRIPPDDRGFSGYAYEASCADDRLSSDLAPQEYSCFGTGDYRISALRVRNENGSQAVTLCYAGYELSRGKYSIPGLPAVYADETEAETLGILLRDPESGLEVLLQYGVLEELDIITRAVKVVNRTMGKVVLLKAASMCLDWLSGDYEWLTFYGKHAMERTLQRTPIAHGISAIGSVRGASSHHYNPFAVVCEKDTNETKGLCYGVSFVYSGEFLMETEKDQIDQTRLICGIHPDDFAWTLEPGESFDTPEVILSCSSEGFGKLSHNFHQVIREHICRGEWKNKRRPVLINNWEGTYFDFTGDKLVSIAKDAAELGVELFVMDDGWFGKRDDDRSGLGDWFPNEKKLGCSLKELGDRIVGLGMKFGIWFEPECISEDSDLYRAHPDWAVKIPGRKPNLSRHQMILDFSRKDVQDYILERLCSVLASAPISYVKWDFNRSICDKYSTSLPAEKQGEMAHRFMLGLYRVLDGMLSAYPHLLLEGCSGGGGRFDAGMLYYSPQIWCSDDTDAIERLQIQYGTSFGYPVSTMGAHVSAVPNHQTGRVTPLATRGCVAMAGTFGYELDLNKMTEEEKVEVKRQIEVFKQYYDLISDGSYFRLTSPQDSNCVVWEMAAKDASKALISAVYQHVQTNCAAKFVYPRGLCSDASYEVSLTDLKGDKKDRMQKQVLTGAALMRGGLRLPGADSDYAAWQIYLKKL</sequence>
<dbReference type="Gene3D" id="2.70.98.60">
    <property type="entry name" value="alpha-galactosidase from lactobacil brevis"/>
    <property type="match status" value="1"/>
</dbReference>
<evidence type="ECO:0000256" key="5">
    <source>
        <dbReference type="PIRNR" id="PIRNR005536"/>
    </source>
</evidence>
<dbReference type="InterPro" id="IPR017853">
    <property type="entry name" value="GH"/>
</dbReference>
<dbReference type="FunFam" id="3.20.20.70:FF:000118">
    <property type="entry name" value="Alpha-galactosidase"/>
    <property type="match status" value="1"/>
</dbReference>
<feature type="active site" description="Nucleophile" evidence="6">
    <location>
        <position position="480"/>
    </location>
</feature>
<evidence type="ECO:0000313" key="10">
    <source>
        <dbReference type="Proteomes" id="UP001199355"/>
    </source>
</evidence>
<dbReference type="CDD" id="cd14791">
    <property type="entry name" value="GH36"/>
    <property type="match status" value="1"/>
</dbReference>
<dbReference type="InterPro" id="IPR002252">
    <property type="entry name" value="Glyco_hydro_36"/>
</dbReference>
<dbReference type="Gene3D" id="3.20.20.70">
    <property type="entry name" value="Aldolase class I"/>
    <property type="match status" value="1"/>
</dbReference>
<evidence type="ECO:0000256" key="6">
    <source>
        <dbReference type="PIRSR" id="PIRSR005536-1"/>
    </source>
</evidence>
<evidence type="ECO:0000256" key="4">
    <source>
        <dbReference type="ARBA" id="ARBA00023295"/>
    </source>
</evidence>
<dbReference type="InterPro" id="IPR038417">
    <property type="entry name" value="Alpga-gal_N_sf"/>
</dbReference>
<dbReference type="InterPro" id="IPR013780">
    <property type="entry name" value="Glyco_hydro_b"/>
</dbReference>
<dbReference type="InterPro" id="IPR013785">
    <property type="entry name" value="Aldolase_TIM"/>
</dbReference>
<reference evidence="9 10" key="1">
    <citation type="submission" date="2021-10" db="EMBL/GenBank/DDBJ databases">
        <title>Anaerobic single-cell dispensing facilitates the cultivation of human gut bacteria.</title>
        <authorList>
            <person name="Afrizal A."/>
        </authorList>
    </citation>
    <scope>NUCLEOTIDE SEQUENCE [LARGE SCALE GENOMIC DNA]</scope>
    <source>
        <strain evidence="9 10">CLA-AA-H244</strain>
    </source>
</reference>
<organism evidence="9 10">
    <name type="scientific">Gallintestinimicrobium propionicum</name>
    <dbReference type="NCBI Taxonomy" id="2981770"/>
    <lineage>
        <taxon>Bacteria</taxon>
        <taxon>Bacillati</taxon>
        <taxon>Bacillota</taxon>
        <taxon>Clostridia</taxon>
        <taxon>Lachnospirales</taxon>
        <taxon>Lachnospiraceae</taxon>
        <taxon>Gallintestinimicrobium</taxon>
    </lineage>
</organism>
<feature type="domain" description="Glycosyl hydrolase family 36 C-terminal" evidence="7">
    <location>
        <begin position="652"/>
        <end position="738"/>
    </location>
</feature>
<feature type="domain" description="Glycosyl hydrolase family 36 N-terminal" evidence="8">
    <location>
        <begin position="29"/>
        <end position="287"/>
    </location>
</feature>
<evidence type="ECO:0000256" key="1">
    <source>
        <dbReference type="ARBA" id="ARBA00001255"/>
    </source>
</evidence>
<keyword evidence="3 5" id="KW-0378">Hydrolase</keyword>
<evidence type="ECO:0000313" key="9">
    <source>
        <dbReference type="EMBL" id="MCC2167885.1"/>
    </source>
</evidence>
<comment type="catalytic activity">
    <reaction evidence="1 5">
        <text>Hydrolysis of terminal, non-reducing alpha-D-galactose residues in alpha-D-galactosides, including galactose oligosaccharides, galactomannans and galactolipids.</text>
        <dbReference type="EC" id="3.2.1.22"/>
    </reaction>
</comment>
<protein>
    <recommendedName>
        <fullName evidence="2 5">Alpha-galactosidase</fullName>
        <ecNumber evidence="2 5">3.2.1.22</ecNumber>
    </recommendedName>
</protein>
<gene>
    <name evidence="9" type="ORF">LKD45_09305</name>
</gene>
<dbReference type="EMBL" id="JAJEQF010000022">
    <property type="protein sequence ID" value="MCC2167885.1"/>
    <property type="molecule type" value="Genomic_DNA"/>
</dbReference>
<dbReference type="GO" id="GO:0016052">
    <property type="term" value="P:carbohydrate catabolic process"/>
    <property type="evidence" value="ECO:0007669"/>
    <property type="project" value="InterPro"/>
</dbReference>
<evidence type="ECO:0000259" key="8">
    <source>
        <dbReference type="Pfam" id="PF16875"/>
    </source>
</evidence>
<feature type="active site" description="Proton donor" evidence="6">
    <location>
        <position position="550"/>
    </location>
</feature>
<dbReference type="Gene3D" id="2.60.40.1180">
    <property type="entry name" value="Golgi alpha-mannosidase II"/>
    <property type="match status" value="1"/>
</dbReference>
<keyword evidence="10" id="KW-1185">Reference proteome</keyword>
<accession>A0AAE3AYB7</accession>
<comment type="caution">
    <text evidence="9">The sequence shown here is derived from an EMBL/GenBank/DDBJ whole genome shotgun (WGS) entry which is preliminary data.</text>
</comment>
<dbReference type="InterPro" id="IPR000111">
    <property type="entry name" value="Glyco_hydro_27/36_CS"/>
</dbReference>
<dbReference type="PANTHER" id="PTHR43053">
    <property type="entry name" value="GLYCOSIDASE FAMILY 31"/>
    <property type="match status" value="1"/>
</dbReference>
<dbReference type="PANTHER" id="PTHR43053:SF3">
    <property type="entry name" value="ALPHA-GALACTOSIDASE C-RELATED"/>
    <property type="match status" value="1"/>
</dbReference>
<evidence type="ECO:0000256" key="2">
    <source>
        <dbReference type="ARBA" id="ARBA00012755"/>
    </source>
</evidence>
<name>A0AAE3AYB7_9FIRM</name>
<dbReference type="PRINTS" id="PR00743">
    <property type="entry name" value="GLHYDRLASE36"/>
</dbReference>
<dbReference type="Proteomes" id="UP001199355">
    <property type="component" value="Unassembled WGS sequence"/>
</dbReference>
<comment type="similarity">
    <text evidence="5">Belongs to the glycosyl hydrolase.</text>
</comment>
<evidence type="ECO:0000259" key="7">
    <source>
        <dbReference type="Pfam" id="PF16874"/>
    </source>
</evidence>
<dbReference type="AlphaFoldDB" id="A0AAE3AYB7"/>
<dbReference type="PIRSF" id="PIRSF005536">
    <property type="entry name" value="Agal"/>
    <property type="match status" value="1"/>
</dbReference>
<dbReference type="InterPro" id="IPR050985">
    <property type="entry name" value="Alpha-glycosidase_related"/>
</dbReference>
<dbReference type="Pfam" id="PF16875">
    <property type="entry name" value="Glyco_hydro_36N"/>
    <property type="match status" value="1"/>
</dbReference>
<dbReference type="RefSeq" id="WP_308728361.1">
    <property type="nucleotide sequence ID" value="NZ_JAJEQF010000022.1"/>
</dbReference>
<dbReference type="SUPFAM" id="SSF51445">
    <property type="entry name" value="(Trans)glycosidases"/>
    <property type="match status" value="1"/>
</dbReference>
<dbReference type="PROSITE" id="PS00512">
    <property type="entry name" value="ALPHA_GALACTOSIDASE"/>
    <property type="match status" value="1"/>
</dbReference>
<proteinExistence type="inferred from homology"/>
<dbReference type="GO" id="GO:0004557">
    <property type="term" value="F:alpha-galactosidase activity"/>
    <property type="evidence" value="ECO:0007669"/>
    <property type="project" value="UniProtKB-UniRule"/>
</dbReference>
<dbReference type="Pfam" id="PF02065">
    <property type="entry name" value="Melibiase"/>
    <property type="match status" value="1"/>
</dbReference>
<evidence type="ECO:0000256" key="3">
    <source>
        <dbReference type="ARBA" id="ARBA00022801"/>
    </source>
</evidence>
<dbReference type="InterPro" id="IPR031705">
    <property type="entry name" value="Glyco_hydro_36_C"/>
</dbReference>
<dbReference type="Pfam" id="PF16874">
    <property type="entry name" value="Glyco_hydro_36C"/>
    <property type="match status" value="1"/>
</dbReference>
<dbReference type="InterPro" id="IPR031704">
    <property type="entry name" value="Glyco_hydro_36_N"/>
</dbReference>
<dbReference type="EC" id="3.2.1.22" evidence="2 5"/>